<dbReference type="RefSeq" id="WP_173269382.1">
    <property type="nucleotide sequence ID" value="NZ_JABMKV010000001.1"/>
</dbReference>
<dbReference type="Gene3D" id="3.40.710.10">
    <property type="entry name" value="DD-peptidase/beta-lactamase superfamily"/>
    <property type="match status" value="1"/>
</dbReference>
<dbReference type="Pfam" id="PF00144">
    <property type="entry name" value="Beta-lactamase"/>
    <property type="match status" value="1"/>
</dbReference>
<keyword evidence="4" id="KW-1185">Reference proteome</keyword>
<sequence>MMNIRIIVLSLIMMTVGTASYAQTVNKAKLDQYFDKLAEKSKAMGTIVIAKEGKVVYTRSIGYSEIGETQKKPLTTTSRYRIASVTKMYTAVLIFQLVEKGKLKLTDTLAKFFPQIANADKITIAQILAHRSGIHDALIDPNLRPKDKTLSITKDELVGIIAKGKSDFEPNTKHAYSNSGYALLGLIIEKLTGKTYAEILKANITSKLKLNDTYVATGIINVNKNESLTYKYNNGWKQEPETHPSILFGGGSIISTPVDMAKFIHALFESKLITKEHLAIMQTIKDEDGSGMEAFSFANKTFYGHTGGGDNYGAWLAYQPEEKLAVAYTTNAKLYPVADIMKTTMDIYYNRPVEIPTFEALLVSETILDKYVGVYSSTSAPVKFTVTRNGSSLNIQPSGQAIITLEATAQNKFKIEGNNAVAFEFDVEKSQLIIKRNGGERVFTKEK</sequence>
<name>A0ABX2DAI0_9SPHI</name>
<dbReference type="InterPro" id="IPR001466">
    <property type="entry name" value="Beta-lactam-related"/>
</dbReference>
<organism evidence="3 4">
    <name type="scientific">Pedobacter boryungensis</name>
    <dbReference type="NCBI Taxonomy" id="869962"/>
    <lineage>
        <taxon>Bacteria</taxon>
        <taxon>Pseudomonadati</taxon>
        <taxon>Bacteroidota</taxon>
        <taxon>Sphingobacteriia</taxon>
        <taxon>Sphingobacteriales</taxon>
        <taxon>Sphingobacteriaceae</taxon>
        <taxon>Pedobacter</taxon>
    </lineage>
</organism>
<dbReference type="SUPFAM" id="SSF56601">
    <property type="entry name" value="beta-lactamase/transpeptidase-like"/>
    <property type="match status" value="1"/>
</dbReference>
<dbReference type="InterPro" id="IPR050491">
    <property type="entry name" value="AmpC-like"/>
</dbReference>
<dbReference type="PANTHER" id="PTHR46825">
    <property type="entry name" value="D-ALANYL-D-ALANINE-CARBOXYPEPTIDASE/ENDOPEPTIDASE AMPH"/>
    <property type="match status" value="1"/>
</dbReference>
<dbReference type="Proteomes" id="UP000762110">
    <property type="component" value="Unassembled WGS sequence"/>
</dbReference>
<reference evidence="3 4" key="1">
    <citation type="submission" date="2020-05" db="EMBL/GenBank/DDBJ databases">
        <title>Description of Pedobacter foliorum sp. nov.</title>
        <authorList>
            <person name="Qi S."/>
            <person name="Carlier A."/>
            <person name="Cnockaert M."/>
            <person name="Vandamme P."/>
        </authorList>
    </citation>
    <scope>NUCLEOTIDE SEQUENCE [LARGE SCALE GENOMIC DNA]</scope>
    <source>
        <strain evidence="3 4">LMG 31300</strain>
    </source>
</reference>
<evidence type="ECO:0000313" key="4">
    <source>
        <dbReference type="Proteomes" id="UP000762110"/>
    </source>
</evidence>
<evidence type="ECO:0000256" key="1">
    <source>
        <dbReference type="SAM" id="SignalP"/>
    </source>
</evidence>
<dbReference type="PANTHER" id="PTHR46825:SF9">
    <property type="entry name" value="BETA-LACTAMASE-RELATED DOMAIN-CONTAINING PROTEIN"/>
    <property type="match status" value="1"/>
</dbReference>
<proteinExistence type="predicted"/>
<dbReference type="EMBL" id="JABMKV010000001">
    <property type="protein sequence ID" value="NQX31049.1"/>
    <property type="molecule type" value="Genomic_DNA"/>
</dbReference>
<evidence type="ECO:0000313" key="3">
    <source>
        <dbReference type="EMBL" id="NQX31049.1"/>
    </source>
</evidence>
<dbReference type="InterPro" id="IPR012338">
    <property type="entry name" value="Beta-lactam/transpept-like"/>
</dbReference>
<evidence type="ECO:0000259" key="2">
    <source>
        <dbReference type="Pfam" id="PF00144"/>
    </source>
</evidence>
<feature type="signal peptide" evidence="1">
    <location>
        <begin position="1"/>
        <end position="21"/>
    </location>
</feature>
<comment type="caution">
    <text evidence="3">The sequence shown here is derived from an EMBL/GenBank/DDBJ whole genome shotgun (WGS) entry which is preliminary data.</text>
</comment>
<feature type="domain" description="Beta-lactamase-related" evidence="2">
    <location>
        <begin position="31"/>
        <end position="334"/>
    </location>
</feature>
<gene>
    <name evidence="3" type="ORF">HQN85_04905</name>
</gene>
<protein>
    <submittedName>
        <fullName evidence="3">Beta-lactamase family protein</fullName>
    </submittedName>
</protein>
<keyword evidence="1" id="KW-0732">Signal</keyword>
<accession>A0ABX2DAI0</accession>
<feature type="chain" id="PRO_5045736046" evidence="1">
    <location>
        <begin position="22"/>
        <end position="447"/>
    </location>
</feature>